<accession>A0A8D2I085</accession>
<reference evidence="1" key="1">
    <citation type="submission" date="2025-08" db="UniProtKB">
        <authorList>
            <consortium name="Ensembl"/>
        </authorList>
    </citation>
    <scope>IDENTIFICATION</scope>
</reference>
<dbReference type="Ensembl" id="ENSUPAT00010026919.1">
    <property type="protein sequence ID" value="ENSUPAP00010023665.1"/>
    <property type="gene ID" value="ENSUPAG00010018758.1"/>
</dbReference>
<evidence type="ECO:0000313" key="2">
    <source>
        <dbReference type="Proteomes" id="UP000694417"/>
    </source>
</evidence>
<dbReference type="Proteomes" id="UP000694417">
    <property type="component" value="Unplaced"/>
</dbReference>
<protein>
    <submittedName>
        <fullName evidence="1">Uncharacterized protein</fullName>
    </submittedName>
</protein>
<dbReference type="AlphaFoldDB" id="A0A8D2I085"/>
<dbReference type="GeneTree" id="ENSGT00390000010849"/>
<evidence type="ECO:0000313" key="1">
    <source>
        <dbReference type="Ensembl" id="ENSUPAP00010023665.1"/>
    </source>
</evidence>
<proteinExistence type="predicted"/>
<sequence>VSGQNNHQHVTQELINMQLVTVQLTQLSKGSLEVVQVLNGVPKGSQHLLAMGLDLGVTHDGRGRGHVAKAVKESLGPRVDNKEDIPHSCARVMFTLLSHSSRSIAYLPKASPPVSSTFNLPHRLEIRFFSSAVRCTMMSGLGVCW</sequence>
<keyword evidence="2" id="KW-1185">Reference proteome</keyword>
<organism evidence="1 2">
    <name type="scientific">Urocitellus parryii</name>
    <name type="common">Arctic ground squirrel</name>
    <name type="synonym">Spermophilus parryii</name>
    <dbReference type="NCBI Taxonomy" id="9999"/>
    <lineage>
        <taxon>Eukaryota</taxon>
        <taxon>Metazoa</taxon>
        <taxon>Chordata</taxon>
        <taxon>Craniata</taxon>
        <taxon>Vertebrata</taxon>
        <taxon>Euteleostomi</taxon>
        <taxon>Mammalia</taxon>
        <taxon>Eutheria</taxon>
        <taxon>Euarchontoglires</taxon>
        <taxon>Glires</taxon>
        <taxon>Rodentia</taxon>
        <taxon>Sciuromorpha</taxon>
        <taxon>Sciuridae</taxon>
        <taxon>Xerinae</taxon>
        <taxon>Marmotini</taxon>
        <taxon>Urocitellus</taxon>
    </lineage>
</organism>
<name>A0A8D2I085_UROPR</name>
<reference evidence="1" key="2">
    <citation type="submission" date="2025-09" db="UniProtKB">
        <authorList>
            <consortium name="Ensembl"/>
        </authorList>
    </citation>
    <scope>IDENTIFICATION</scope>
</reference>